<feature type="domain" description="ABC transmembrane type-1" evidence="9">
    <location>
        <begin position="106"/>
        <end position="297"/>
    </location>
</feature>
<feature type="transmembrane region" description="Helical" evidence="7">
    <location>
        <begin position="141"/>
        <end position="162"/>
    </location>
</feature>
<keyword evidence="6 7" id="KW-0472">Membrane</keyword>
<dbReference type="InterPro" id="IPR035906">
    <property type="entry name" value="MetI-like_sf"/>
</dbReference>
<dbReference type="Pfam" id="PF00528">
    <property type="entry name" value="BPD_transp_1"/>
    <property type="match status" value="1"/>
</dbReference>
<keyword evidence="5 7" id="KW-1133">Transmembrane helix</keyword>
<evidence type="ECO:0000256" key="1">
    <source>
        <dbReference type="ARBA" id="ARBA00004651"/>
    </source>
</evidence>
<keyword evidence="2 7" id="KW-0813">Transport</keyword>
<evidence type="ECO:0000256" key="3">
    <source>
        <dbReference type="ARBA" id="ARBA00022475"/>
    </source>
</evidence>
<feature type="transmembrane region" description="Helical" evidence="7">
    <location>
        <begin position="276"/>
        <end position="297"/>
    </location>
</feature>
<dbReference type="GO" id="GO:0005886">
    <property type="term" value="C:plasma membrane"/>
    <property type="evidence" value="ECO:0007669"/>
    <property type="project" value="UniProtKB-SubCell"/>
</dbReference>
<keyword evidence="10" id="KW-0762">Sugar transport</keyword>
<dbReference type="PROSITE" id="PS50928">
    <property type="entry name" value="ABC_TM1"/>
    <property type="match status" value="1"/>
</dbReference>
<feature type="transmembrane region" description="Helical" evidence="7">
    <location>
        <begin position="110"/>
        <end position="134"/>
    </location>
</feature>
<dbReference type="EMBL" id="JAUSTF010000002">
    <property type="protein sequence ID" value="MDQ0179624.1"/>
    <property type="molecule type" value="Genomic_DNA"/>
</dbReference>
<dbReference type="SUPFAM" id="SSF161098">
    <property type="entry name" value="MetI-like"/>
    <property type="match status" value="1"/>
</dbReference>
<dbReference type="InterPro" id="IPR000515">
    <property type="entry name" value="MetI-like"/>
</dbReference>
<comment type="caution">
    <text evidence="10">The sequence shown here is derived from an EMBL/GenBank/DDBJ whole genome shotgun (WGS) entry which is preliminary data.</text>
</comment>
<evidence type="ECO:0000313" key="11">
    <source>
        <dbReference type="EMBL" id="MDQ0179624.1"/>
    </source>
</evidence>
<dbReference type="PANTHER" id="PTHR32243:SF18">
    <property type="entry name" value="INNER MEMBRANE ABC TRANSPORTER PERMEASE PROTEIN YCJP"/>
    <property type="match status" value="1"/>
</dbReference>
<dbReference type="Gene3D" id="1.10.3720.10">
    <property type="entry name" value="MetI-like"/>
    <property type="match status" value="1"/>
</dbReference>
<accession>A0AAW8DGB1</accession>
<evidence type="ECO:0000313" key="10">
    <source>
        <dbReference type="EMBL" id="MDP9903723.1"/>
    </source>
</evidence>
<evidence type="ECO:0000256" key="2">
    <source>
        <dbReference type="ARBA" id="ARBA00022448"/>
    </source>
</evidence>
<evidence type="ECO:0000313" key="13">
    <source>
        <dbReference type="Proteomes" id="UP001242995"/>
    </source>
</evidence>
<dbReference type="EMBL" id="JAUSRG010000001">
    <property type="protein sequence ID" value="MDP9903723.1"/>
    <property type="molecule type" value="Genomic_DNA"/>
</dbReference>
<keyword evidence="12" id="KW-1185">Reference proteome</keyword>
<evidence type="ECO:0000259" key="9">
    <source>
        <dbReference type="PROSITE" id="PS50928"/>
    </source>
</evidence>
<dbReference type="CDD" id="cd06261">
    <property type="entry name" value="TM_PBP2"/>
    <property type="match status" value="1"/>
</dbReference>
<evidence type="ECO:0000256" key="4">
    <source>
        <dbReference type="ARBA" id="ARBA00022692"/>
    </source>
</evidence>
<reference evidence="10 12" key="1">
    <citation type="submission" date="2023-07" db="EMBL/GenBank/DDBJ databases">
        <title>Sorghum-associated microbial communities from plants grown in Nebraska, USA.</title>
        <authorList>
            <person name="Schachtman D."/>
        </authorList>
    </citation>
    <scope>NUCLEOTIDE SEQUENCE</scope>
    <source>
        <strain evidence="10">DS1006</strain>
        <strain evidence="11 12">DS1016</strain>
    </source>
</reference>
<evidence type="ECO:0000256" key="6">
    <source>
        <dbReference type="ARBA" id="ARBA00023136"/>
    </source>
</evidence>
<feature type="transmembrane region" description="Helical" evidence="7">
    <location>
        <begin position="218"/>
        <end position="243"/>
    </location>
</feature>
<feature type="transmembrane region" description="Helical" evidence="7">
    <location>
        <begin position="49"/>
        <end position="70"/>
    </location>
</feature>
<dbReference type="PANTHER" id="PTHR32243">
    <property type="entry name" value="MALTOSE TRANSPORT SYSTEM PERMEASE-RELATED"/>
    <property type="match status" value="1"/>
</dbReference>
<evidence type="ECO:0000256" key="5">
    <source>
        <dbReference type="ARBA" id="ARBA00022989"/>
    </source>
</evidence>
<sequence>MSEETMTTTKITTRRSAPASARKASARNRIASKGAGPVRSGTGPERKKWGYTVLAIVFLAIMLFPVYWMVNASLQPNGTTLETSWLPLKPDFTGYATAISEQGGNLATSLVISLGSVVLSLAIAAPAAYALAYFKVKGAGVVLFAILISQMIPGIVVANALYTAYNDLGLLNSIPGLILADSAHGIPFAILIIRAFMNGMPASVIEAARVDGAGHVRAFWSIVVPLSRNSLITAGLFTFLFTWSDFLFALTLTTTEAVRPVTLGIFQYIGAYVNDWSSVMATAVLASIPAIILLVAAQKYIAAGTASGAVK</sequence>
<feature type="transmembrane region" description="Helical" evidence="7">
    <location>
        <begin position="174"/>
        <end position="197"/>
    </location>
</feature>
<evidence type="ECO:0000256" key="8">
    <source>
        <dbReference type="SAM" id="MobiDB-lite"/>
    </source>
</evidence>
<comment type="subcellular location">
    <subcellularLocation>
        <location evidence="1 7">Cell membrane</location>
        <topology evidence="1 7">Multi-pass membrane protein</topology>
    </subcellularLocation>
</comment>
<name>A0AAW8DGB1_9MICC</name>
<keyword evidence="3" id="KW-1003">Cell membrane</keyword>
<dbReference type="Proteomes" id="UP001230951">
    <property type="component" value="Unassembled WGS sequence"/>
</dbReference>
<comment type="similarity">
    <text evidence="7">Belongs to the binding-protein-dependent transport system permease family.</text>
</comment>
<gene>
    <name evidence="10" type="ORF">J2S90_000663</name>
    <name evidence="11" type="ORF">J2S93_001040</name>
</gene>
<keyword evidence="4 7" id="KW-0812">Transmembrane</keyword>
<dbReference type="AlphaFoldDB" id="A0AAW8DGB1"/>
<evidence type="ECO:0000313" key="12">
    <source>
        <dbReference type="Proteomes" id="UP001230951"/>
    </source>
</evidence>
<dbReference type="Proteomes" id="UP001242995">
    <property type="component" value="Unassembled WGS sequence"/>
</dbReference>
<feature type="region of interest" description="Disordered" evidence="8">
    <location>
        <begin position="1"/>
        <end position="44"/>
    </location>
</feature>
<evidence type="ECO:0000256" key="7">
    <source>
        <dbReference type="RuleBase" id="RU363032"/>
    </source>
</evidence>
<protein>
    <submittedName>
        <fullName evidence="10">Multiple sugar transport system permease protein</fullName>
    </submittedName>
</protein>
<proteinExistence type="inferred from homology"/>
<organism evidence="10 13">
    <name type="scientific">Arthrobacter bambusae</name>
    <dbReference type="NCBI Taxonomy" id="1338426"/>
    <lineage>
        <taxon>Bacteria</taxon>
        <taxon>Bacillati</taxon>
        <taxon>Actinomycetota</taxon>
        <taxon>Actinomycetes</taxon>
        <taxon>Micrococcales</taxon>
        <taxon>Micrococcaceae</taxon>
        <taxon>Arthrobacter</taxon>
    </lineage>
</organism>
<dbReference type="InterPro" id="IPR050901">
    <property type="entry name" value="BP-dep_ABC_trans_perm"/>
</dbReference>
<feature type="compositionally biased region" description="Low complexity" evidence="8">
    <location>
        <begin position="1"/>
        <end position="32"/>
    </location>
</feature>
<dbReference type="GO" id="GO:0055085">
    <property type="term" value="P:transmembrane transport"/>
    <property type="evidence" value="ECO:0007669"/>
    <property type="project" value="InterPro"/>
</dbReference>